<organism evidence="2 3">
    <name type="scientific">Stichopus japonicus</name>
    <name type="common">Sea cucumber</name>
    <dbReference type="NCBI Taxonomy" id="307972"/>
    <lineage>
        <taxon>Eukaryota</taxon>
        <taxon>Metazoa</taxon>
        <taxon>Echinodermata</taxon>
        <taxon>Eleutherozoa</taxon>
        <taxon>Echinozoa</taxon>
        <taxon>Holothuroidea</taxon>
        <taxon>Aspidochirotacea</taxon>
        <taxon>Aspidochirotida</taxon>
        <taxon>Stichopodidae</taxon>
        <taxon>Apostichopus</taxon>
    </lineage>
</organism>
<dbReference type="GO" id="GO:0003351">
    <property type="term" value="P:epithelial cilium movement involved in extracellular fluid movement"/>
    <property type="evidence" value="ECO:0007669"/>
    <property type="project" value="TreeGrafter"/>
</dbReference>
<reference evidence="2 3" key="1">
    <citation type="journal article" date="2017" name="PLoS Biol.">
        <title>The sea cucumber genome provides insights into morphological evolution and visceral regeneration.</title>
        <authorList>
            <person name="Zhang X."/>
            <person name="Sun L."/>
            <person name="Yuan J."/>
            <person name="Sun Y."/>
            <person name="Gao Y."/>
            <person name="Zhang L."/>
            <person name="Li S."/>
            <person name="Dai H."/>
            <person name="Hamel J.F."/>
            <person name="Liu C."/>
            <person name="Yu Y."/>
            <person name="Liu S."/>
            <person name="Lin W."/>
            <person name="Guo K."/>
            <person name="Jin S."/>
            <person name="Xu P."/>
            <person name="Storey K.B."/>
            <person name="Huan P."/>
            <person name="Zhang T."/>
            <person name="Zhou Y."/>
            <person name="Zhang J."/>
            <person name="Lin C."/>
            <person name="Li X."/>
            <person name="Xing L."/>
            <person name="Huo D."/>
            <person name="Sun M."/>
            <person name="Wang L."/>
            <person name="Mercier A."/>
            <person name="Li F."/>
            <person name="Yang H."/>
            <person name="Xiang J."/>
        </authorList>
    </citation>
    <scope>NUCLEOTIDE SEQUENCE [LARGE SCALE GENOMIC DNA]</scope>
    <source>
        <strain evidence="2">Shaxun</strain>
        <tissue evidence="2">Muscle</tissue>
    </source>
</reference>
<dbReference type="GO" id="GO:0005576">
    <property type="term" value="C:extracellular region"/>
    <property type="evidence" value="ECO:0007669"/>
    <property type="project" value="GOC"/>
</dbReference>
<feature type="compositionally biased region" description="Polar residues" evidence="1">
    <location>
        <begin position="1243"/>
        <end position="1261"/>
    </location>
</feature>
<name>A0A2G8L9P8_STIJA</name>
<feature type="compositionally biased region" description="Basic and acidic residues" evidence="1">
    <location>
        <begin position="892"/>
        <end position="912"/>
    </location>
</feature>
<sequence length="1388" mass="153259">MSKKRAKSGTASAGAARWESGLLATPFEEDGWTSFVGAVVPDQLPDKEYAAFLCSCISAKQRKLYTLVTYQGLIEEVQELGNPKGKKPKDVPAFAEICETAKVHLDNGEPIPLPLLAKLVKWKLLAIKQEDQKRRETEQKDTSGKESKEKKSGKKSARGKSAKGKGKKTPEVPSPKKESTLKKRGEEDEENKYIDDEPDDGPQHYILLYGFLDAPLLVLLSDLGINVNCILRFTCEDYSLFQKRKAIKEEEEEEDFQKPPEVLEAEQKAEAKSREELEKFWKQYEPLLKRAPKGSSLHDIARIKYIVKNDMVPEEYEDAENQIEFGTALFEDIACVIYDLLDKNRQFQNYKTNMKLVQINPGMAQTETQLTTSSTTAPLAAGVSSSAVQFGGEGDPQIPTVPGQVDVRYYNDLMDCIPAESCSVPLIMHCMLEQVVATEETKEPPSAKLTQPRADGLDQILAAQIDNICEKFNFKETDKQNGHSSNTDTENHQQFPVFYHHGDKSSERLRHLVNVDGFDSLNAELSMLKLLPVSRVTKFPRPSESVIKQRSARLHELLFQCFKEGTDTAEMDQTLRKFVFESLILRSTDGNGRVQRDRADQEILWDDPYIIGDKRKEPPSQIAGEQMRSPGGEMSLPPDVIRSTTPGILKVESKSRQGSAGSIRSSKSQVHFEDGVQTQKDPHEAREVESNVSVPDKKLSPTPSLISVQDVADQPQRNLDEWCFVEHLKPNVLLQVLDEARTLCPFIDTYYHRKDHSLLIVMHNPTDSERKNIISWDAKLHSDVGFRNYLEHVADYIDDWTYKEEQKYQMEMRERELAAELAAAQAAAAASSAANTPSASRPGSSKGRNRSQSPKKSRSKSPKGRSSESPAPAANLDPNSGGFMRPNSMKSWKVEHDRQVAEEEKKKQDKDKKGGRKSARSRSSSPKKEDKEEKGKDKKDEGKKRGASGRGSRKGDKEKKEPAENEVKDDVEFVGYDVGNNMIHANGTLTSMFPTEGGLVCCEKTEFINGEKQVTPPTEEAVQKPLSRFGSLTASLNDGMVLSLSSYGKYGANPQVTEEKPLEEIEIPPVASPSPPPPPTSSPKGGRGGSGKKGKKGAPAMSVVAESEKASQKISEPPKEEETKPPEPAPAEELKQPPYQQLFISCPNGLHVSYMLESMAGVKPLSEDDPGKMLIKQSYPSKTSGRQPCEAPIRNPAMGEKCRYITKEGAVIKLMLDGNTEVLFPTGAVSRGYPSQVMDGPASPTQSRDASPQRDGSSMSNHLGEGKKGNMKTSGSKAGIAGGVDSLNGDAGVGDGIAPFEWVTTTVSGDRVSTKTGDSPLQEGAVMLYLATDPVTEEVMTTREDKVIIVERPDGTRIVDHSDGTRITSYAVNLEYRESNGQEEETGK</sequence>
<dbReference type="OrthoDB" id="10257153at2759"/>
<proteinExistence type="predicted"/>
<dbReference type="GO" id="GO:1904158">
    <property type="term" value="P:axonemal central apparatus assembly"/>
    <property type="evidence" value="ECO:0007669"/>
    <property type="project" value="TreeGrafter"/>
</dbReference>
<feature type="compositionally biased region" description="Basic and acidic residues" evidence="1">
    <location>
        <begin position="953"/>
        <end position="969"/>
    </location>
</feature>
<evidence type="ECO:0000313" key="3">
    <source>
        <dbReference type="Proteomes" id="UP000230750"/>
    </source>
</evidence>
<feature type="compositionally biased region" description="Basic residues" evidence="1">
    <location>
        <begin position="151"/>
        <end position="167"/>
    </location>
</feature>
<feature type="compositionally biased region" description="Basic and acidic residues" evidence="1">
    <location>
        <begin position="926"/>
        <end position="944"/>
    </location>
</feature>
<feature type="region of interest" description="Disordered" evidence="1">
    <location>
        <begin position="1067"/>
        <end position="1133"/>
    </location>
</feature>
<dbReference type="EMBL" id="MRZV01000157">
    <property type="protein sequence ID" value="PIK56988.1"/>
    <property type="molecule type" value="Genomic_DNA"/>
</dbReference>
<feature type="compositionally biased region" description="Basic and acidic residues" evidence="1">
    <location>
        <begin position="168"/>
        <end position="195"/>
    </location>
</feature>
<evidence type="ECO:0000256" key="1">
    <source>
        <dbReference type="SAM" id="MobiDB-lite"/>
    </source>
</evidence>
<keyword evidence="3" id="KW-1185">Reference proteome</keyword>
<feature type="compositionally biased region" description="Basic residues" evidence="1">
    <location>
        <begin position="847"/>
        <end position="863"/>
    </location>
</feature>
<feature type="compositionally biased region" description="Pro residues" evidence="1">
    <location>
        <begin position="1070"/>
        <end position="1081"/>
    </location>
</feature>
<comment type="caution">
    <text evidence="2">The sequence shown here is derived from an EMBL/GenBank/DDBJ whole genome shotgun (WGS) entry which is preliminary data.</text>
</comment>
<feature type="region of interest" description="Disordered" evidence="1">
    <location>
        <begin position="131"/>
        <end position="198"/>
    </location>
</feature>
<feature type="compositionally biased region" description="Polar residues" evidence="1">
    <location>
        <begin position="656"/>
        <end position="669"/>
    </location>
</feature>
<feature type="compositionally biased region" description="Basic and acidic residues" evidence="1">
    <location>
        <begin position="1106"/>
        <end position="1125"/>
    </location>
</feature>
<feature type="compositionally biased region" description="Basic and acidic residues" evidence="1">
    <location>
        <begin position="131"/>
        <end position="150"/>
    </location>
</feature>
<dbReference type="STRING" id="307972.A0A2G8L9P8"/>
<accession>A0A2G8L9P8</accession>
<dbReference type="Proteomes" id="UP000230750">
    <property type="component" value="Unassembled WGS sequence"/>
</dbReference>
<dbReference type="InterPro" id="IPR026173">
    <property type="entry name" value="SPAG17"/>
</dbReference>
<feature type="compositionally biased region" description="Basic and acidic residues" evidence="1">
    <location>
        <begin position="670"/>
        <end position="699"/>
    </location>
</feature>
<feature type="region of interest" description="Disordered" evidence="1">
    <location>
        <begin position="829"/>
        <end position="969"/>
    </location>
</feature>
<evidence type="ECO:0000313" key="2">
    <source>
        <dbReference type="EMBL" id="PIK56988.1"/>
    </source>
</evidence>
<dbReference type="PANTHER" id="PTHR21963">
    <property type="entry name" value="PF6"/>
    <property type="match status" value="1"/>
</dbReference>
<dbReference type="GO" id="GO:1990716">
    <property type="term" value="C:axonemal central apparatus"/>
    <property type="evidence" value="ECO:0007669"/>
    <property type="project" value="TreeGrafter"/>
</dbReference>
<feature type="region of interest" description="Disordered" evidence="1">
    <location>
        <begin position="1227"/>
        <end position="1277"/>
    </location>
</feature>
<protein>
    <submittedName>
        <fullName evidence="2">Putative sperm-associated antigen 17-like isoform X3</fullName>
    </submittedName>
</protein>
<feature type="region of interest" description="Disordered" evidence="1">
    <location>
        <begin position="614"/>
        <end position="700"/>
    </location>
</feature>
<dbReference type="PANTHER" id="PTHR21963:SF1">
    <property type="entry name" value="SPERM-ASSOCIATED ANTIGEN 17"/>
    <property type="match status" value="1"/>
</dbReference>
<gene>
    <name evidence="2" type="ORF">BSL78_06079</name>
</gene>